<gene>
    <name evidence="3" type="primary">LOC116954532</name>
</gene>
<dbReference type="PANTHER" id="PTHR10704">
    <property type="entry name" value="CARBOHYDRATE SULFOTRANSFERASE"/>
    <property type="match status" value="1"/>
</dbReference>
<dbReference type="GO" id="GO:0001517">
    <property type="term" value="F:N-acetylglucosamine 6-O-sulfotransferase activity"/>
    <property type="evidence" value="ECO:0007669"/>
    <property type="project" value="TreeGrafter"/>
</dbReference>
<dbReference type="KEGG" id="pmrn:116954532"/>
<dbReference type="SUPFAM" id="SSF52540">
    <property type="entry name" value="P-loop containing nucleoside triphosphate hydrolases"/>
    <property type="match status" value="1"/>
</dbReference>
<dbReference type="AlphaFoldDB" id="A0AAJ7U896"/>
<dbReference type="InterPro" id="IPR051135">
    <property type="entry name" value="Gal/GlcNAc/GalNAc_ST"/>
</dbReference>
<sequence length="503" mass="54406">MRVRLKTLALWTAYTCALLVAVANVLDIRQAIGLDCASSSSKRIRGIEPWKPSPEARLAAGTNVIGARASQDAGGVDAPGGEALEAVGKQKKTRSSTLERSEPRTLRTQVFILTTWRSGSSFVGELFNQHPGVFYLFEPLWHVWQALYPGDARVLQGASRDMLNSLFRCDLQVFNLYGNGQNMTSRDIFRSPLNRALCSPPLCPALARPRGGAAPALVDERACSRLCPPRPLADVEARCRRLPLVVIKGVRIFDLELLAPLLQDPSLNLKVIHLVRDPRAVASSRLKSKHGLIRESLQVVRSLRRDKAHHHLLLQRSHRPLGSPDDADPAPPPPASSGRERRAPGGPSHPSELNALAAMGPICASTERAVGAALASPPWLRGRYMLVRYEDVVRSPLRSLGAMHAFAGLRPEPALGDFVRRMVGGGGGGNRSSAAGGGDPFRVGSMDARAALGEWRTRLAVQQVRQVEDNCRGAMALLGYIPVPAGARSLGQPLLAPLDFTYA</sequence>
<dbReference type="Gene3D" id="3.40.50.300">
    <property type="entry name" value="P-loop containing nucleotide triphosphate hydrolases"/>
    <property type="match status" value="1"/>
</dbReference>
<dbReference type="GO" id="GO:0006044">
    <property type="term" value="P:N-acetylglucosamine metabolic process"/>
    <property type="evidence" value="ECO:0007669"/>
    <property type="project" value="TreeGrafter"/>
</dbReference>
<accession>A0AAJ7U896</accession>
<dbReference type="InterPro" id="IPR027417">
    <property type="entry name" value="P-loop_NTPase"/>
</dbReference>
<dbReference type="GO" id="GO:0006790">
    <property type="term" value="P:sulfur compound metabolic process"/>
    <property type="evidence" value="ECO:0007669"/>
    <property type="project" value="TreeGrafter"/>
</dbReference>
<proteinExistence type="predicted"/>
<evidence type="ECO:0000313" key="3">
    <source>
        <dbReference type="RefSeq" id="XP_032830999.1"/>
    </source>
</evidence>
<dbReference type="Proteomes" id="UP001318040">
    <property type="component" value="Chromosome 55"/>
</dbReference>
<evidence type="ECO:0000256" key="1">
    <source>
        <dbReference type="SAM" id="MobiDB-lite"/>
    </source>
</evidence>
<evidence type="ECO:0000313" key="2">
    <source>
        <dbReference type="Proteomes" id="UP001318040"/>
    </source>
</evidence>
<name>A0AAJ7U896_PETMA</name>
<organism evidence="2 3">
    <name type="scientific">Petromyzon marinus</name>
    <name type="common">Sea lamprey</name>
    <dbReference type="NCBI Taxonomy" id="7757"/>
    <lineage>
        <taxon>Eukaryota</taxon>
        <taxon>Metazoa</taxon>
        <taxon>Chordata</taxon>
        <taxon>Craniata</taxon>
        <taxon>Vertebrata</taxon>
        <taxon>Cyclostomata</taxon>
        <taxon>Hyperoartia</taxon>
        <taxon>Petromyzontiformes</taxon>
        <taxon>Petromyzontidae</taxon>
        <taxon>Petromyzon</taxon>
    </lineage>
</organism>
<dbReference type="PANTHER" id="PTHR10704:SF3">
    <property type="entry name" value="CARBOHYDRATE SULFOTRANSFERASE 2"/>
    <property type="match status" value="1"/>
</dbReference>
<reference evidence="3" key="1">
    <citation type="submission" date="2025-08" db="UniProtKB">
        <authorList>
            <consortium name="RefSeq"/>
        </authorList>
    </citation>
    <scope>IDENTIFICATION</scope>
    <source>
        <tissue evidence="3">Sperm</tissue>
    </source>
</reference>
<keyword evidence="2" id="KW-1185">Reference proteome</keyword>
<protein>
    <submittedName>
        <fullName evidence="3">Carbohydrate sulfotransferase 2-like</fullName>
    </submittedName>
</protein>
<dbReference type="RefSeq" id="XP_032830999.1">
    <property type="nucleotide sequence ID" value="XM_032975108.1"/>
</dbReference>
<dbReference type="GeneID" id="116954532"/>
<feature type="region of interest" description="Disordered" evidence="1">
    <location>
        <begin position="315"/>
        <end position="354"/>
    </location>
</feature>